<dbReference type="CDD" id="cd05332">
    <property type="entry name" value="11beta-HSD1_like_SDR_c"/>
    <property type="match status" value="1"/>
</dbReference>
<evidence type="ECO:0000256" key="7">
    <source>
        <dbReference type="ARBA" id="ARBA00023027"/>
    </source>
</evidence>
<dbReference type="InterPro" id="IPR016181">
    <property type="entry name" value="Acyl_CoA_acyltransferase"/>
</dbReference>
<keyword evidence="4" id="KW-0732">Signal</keyword>
<reference evidence="11" key="2">
    <citation type="submission" date="2025-09" db="UniProtKB">
        <authorList>
            <consortium name="Ensembl"/>
        </authorList>
    </citation>
    <scope>IDENTIFICATION</scope>
</reference>
<dbReference type="SUPFAM" id="SSF51735">
    <property type="entry name" value="NAD(P)-binding Rossmann-fold domains"/>
    <property type="match status" value="1"/>
</dbReference>
<dbReference type="Gene3D" id="3.40.630.30">
    <property type="match status" value="1"/>
</dbReference>
<proteinExistence type="inferred from homology"/>
<dbReference type="AlphaFoldDB" id="A0A3Q2TDZ3"/>
<dbReference type="Proteomes" id="UP000265000">
    <property type="component" value="Unplaced"/>
</dbReference>
<keyword evidence="9" id="KW-0472">Membrane</keyword>
<dbReference type="Pfam" id="PF14542">
    <property type="entry name" value="Acetyltransf_CG"/>
    <property type="match status" value="1"/>
</dbReference>
<dbReference type="PANTHER" id="PTHR44668">
    <property type="match status" value="1"/>
</dbReference>
<dbReference type="Ensembl" id="ENSFHET00000021488.1">
    <property type="protein sequence ID" value="ENSFHEP00000013835.1"/>
    <property type="gene ID" value="ENSFHEG00000015351.1"/>
</dbReference>
<evidence type="ECO:0000259" key="10">
    <source>
        <dbReference type="PROSITE" id="PS51729"/>
    </source>
</evidence>
<reference evidence="11" key="1">
    <citation type="submission" date="2025-08" db="UniProtKB">
        <authorList>
            <consortium name="Ensembl"/>
        </authorList>
    </citation>
    <scope>IDENTIFICATION</scope>
</reference>
<keyword evidence="9" id="KW-1133">Transmembrane helix</keyword>
<keyword evidence="7" id="KW-0520">NAD</keyword>
<organism evidence="11 12">
    <name type="scientific">Fundulus heteroclitus</name>
    <name type="common">Killifish</name>
    <name type="synonym">Mummichog</name>
    <dbReference type="NCBI Taxonomy" id="8078"/>
    <lineage>
        <taxon>Eukaryota</taxon>
        <taxon>Metazoa</taxon>
        <taxon>Chordata</taxon>
        <taxon>Craniata</taxon>
        <taxon>Vertebrata</taxon>
        <taxon>Euteleostomi</taxon>
        <taxon>Actinopterygii</taxon>
        <taxon>Neopterygii</taxon>
        <taxon>Teleostei</taxon>
        <taxon>Neoteleostei</taxon>
        <taxon>Acanthomorphata</taxon>
        <taxon>Ovalentaria</taxon>
        <taxon>Atherinomorphae</taxon>
        <taxon>Cyprinodontiformes</taxon>
        <taxon>Fundulidae</taxon>
        <taxon>Fundulus</taxon>
    </lineage>
</organism>
<dbReference type="Pfam" id="PF00106">
    <property type="entry name" value="adh_short"/>
    <property type="match status" value="1"/>
</dbReference>
<comment type="similarity">
    <text evidence="2">Belongs to the short-chain dehydrogenases/reductases (SDR) family.</text>
</comment>
<sequence length="443" mass="48309">MKPNVSETNVLPEMDPTWTTTILVVPCVVVLTAGFFYLYGAIISLLSKTSVRNKVVVITDSLSGLGKECAGVFHKGGARLILCGKSWEKLEGLADELANASDPSATFPPKIVLLDFGDMDSMAEAVAEILECYGCLDIVIFNSSMKVKAPAQSLSLEMDKLLMDNNYFGPITLAKGVLPSMISRRSGHLLLVNSIQGKIAVPFRTAYAASKHAVQAFFDCLRAEVEEFGISVSTINHTFISCSASDTTQAATSRSLLWSLLYTRKPRGVSPDEATTEIVRTLNNKRKEVLIAPSLPKMAIYARSFFPNMFFAVMGAGVNNSAASDNILVGLTGRVVSCHTSSGGRFTVKHDRQNQRFTVTTGSGAGANECAMLSYKFTGQKEVDLMSTFVPETFRGQGIAAVLSQAAMDFLVEEKLKARISCWYIKKYIDEQPQQQYKDFIIS</sequence>
<evidence type="ECO:0000256" key="2">
    <source>
        <dbReference type="ARBA" id="ARBA00006484"/>
    </source>
</evidence>
<dbReference type="GO" id="GO:0016616">
    <property type="term" value="F:oxidoreductase activity, acting on the CH-OH group of donors, NAD or NADP as acceptor"/>
    <property type="evidence" value="ECO:0007669"/>
    <property type="project" value="TreeGrafter"/>
</dbReference>
<dbReference type="InterPro" id="IPR031165">
    <property type="entry name" value="GNAT_YJDJ"/>
</dbReference>
<evidence type="ECO:0000256" key="8">
    <source>
        <dbReference type="ARBA" id="ARBA00031876"/>
    </source>
</evidence>
<dbReference type="InterPro" id="IPR002347">
    <property type="entry name" value="SDR_fam"/>
</dbReference>
<dbReference type="InterPro" id="IPR036291">
    <property type="entry name" value="NAD(P)-bd_dom_sf"/>
</dbReference>
<dbReference type="InterPro" id="IPR052148">
    <property type="entry name" value="SDR_family_member_7C"/>
</dbReference>
<keyword evidence="12" id="KW-1185">Reference proteome</keyword>
<keyword evidence="5" id="KW-0521">NADP</keyword>
<dbReference type="PROSITE" id="PS51729">
    <property type="entry name" value="GNAT_YJDJ"/>
    <property type="match status" value="1"/>
</dbReference>
<comment type="similarity">
    <text evidence="1">Belongs to the NATD1 family.</text>
</comment>
<dbReference type="PROSITE" id="PS00061">
    <property type="entry name" value="ADH_SHORT"/>
    <property type="match status" value="1"/>
</dbReference>
<dbReference type="PRINTS" id="PR00081">
    <property type="entry name" value="GDHRDH"/>
</dbReference>
<dbReference type="SUPFAM" id="SSF55729">
    <property type="entry name" value="Acyl-CoA N-acyltransferases (Nat)"/>
    <property type="match status" value="1"/>
</dbReference>
<dbReference type="GO" id="GO:0006874">
    <property type="term" value="P:intracellular calcium ion homeostasis"/>
    <property type="evidence" value="ECO:0007669"/>
    <property type="project" value="TreeGrafter"/>
</dbReference>
<keyword evidence="6" id="KW-0560">Oxidoreductase</keyword>
<dbReference type="PANTHER" id="PTHR44668:SF3">
    <property type="entry name" value="DEHYDROGENASE_REDUCTASE SDR FAMILY MEMBER 7C-B"/>
    <property type="match status" value="1"/>
</dbReference>
<evidence type="ECO:0000313" key="12">
    <source>
        <dbReference type="Proteomes" id="UP000265000"/>
    </source>
</evidence>
<feature type="domain" description="N-acetyltransferase" evidence="10">
    <location>
        <begin position="349"/>
        <end position="442"/>
    </location>
</feature>
<accession>A0A3Q2TDZ3</accession>
<keyword evidence="9" id="KW-0812">Transmembrane</keyword>
<name>A0A3Q2TDZ3_FUNHE</name>
<feature type="transmembrane region" description="Helical" evidence="9">
    <location>
        <begin position="20"/>
        <end position="46"/>
    </location>
</feature>
<evidence type="ECO:0000256" key="6">
    <source>
        <dbReference type="ARBA" id="ARBA00023002"/>
    </source>
</evidence>
<evidence type="ECO:0000256" key="1">
    <source>
        <dbReference type="ARBA" id="ARBA00006233"/>
    </source>
</evidence>
<dbReference type="GeneTree" id="ENSGT00940000157100"/>
<dbReference type="InterPro" id="IPR020904">
    <property type="entry name" value="Sc_DH/Rdtase_CS"/>
</dbReference>
<evidence type="ECO:0000256" key="4">
    <source>
        <dbReference type="ARBA" id="ARBA00022729"/>
    </source>
</evidence>
<evidence type="ECO:0000256" key="9">
    <source>
        <dbReference type="SAM" id="Phobius"/>
    </source>
</evidence>
<dbReference type="STRING" id="8078.ENSFHEP00000013835"/>
<evidence type="ECO:0000256" key="5">
    <source>
        <dbReference type="ARBA" id="ARBA00022857"/>
    </source>
</evidence>
<protein>
    <recommendedName>
        <fullName evidence="3">Protein NATD1</fullName>
    </recommendedName>
    <alternativeName>
        <fullName evidence="8">N-acetyltransferase domain-containing protein 1</fullName>
    </alternativeName>
</protein>
<dbReference type="Gene3D" id="3.40.50.720">
    <property type="entry name" value="NAD(P)-binding Rossmann-like Domain"/>
    <property type="match status" value="1"/>
</dbReference>
<evidence type="ECO:0000313" key="11">
    <source>
        <dbReference type="Ensembl" id="ENSFHEP00000013835.1"/>
    </source>
</evidence>
<evidence type="ECO:0000256" key="3">
    <source>
        <dbReference type="ARBA" id="ARBA00020243"/>
    </source>
</evidence>